<protein>
    <submittedName>
        <fullName evidence="2">Phosphatase PAP2 family protein</fullName>
    </submittedName>
</protein>
<gene>
    <name evidence="2" type="ORF">D3Z33_03770</name>
</gene>
<accession>A0A845QTW4</accession>
<dbReference type="PANTHER" id="PTHR34599:SF1">
    <property type="entry name" value="PHOSPHATIDIC ACID PHOSPHATASE TYPE 2_HALOPEROXIDASE DOMAIN-CONTAINING PROTEIN"/>
    <property type="match status" value="1"/>
</dbReference>
<dbReference type="EMBL" id="QXXA01000004">
    <property type="protein sequence ID" value="NBI05975.1"/>
    <property type="molecule type" value="Genomic_DNA"/>
</dbReference>
<dbReference type="SUPFAM" id="SSF48317">
    <property type="entry name" value="Acid phosphatase/Vanadium-dependent haloperoxidase"/>
    <property type="match status" value="1"/>
</dbReference>
<dbReference type="Gene3D" id="1.10.606.20">
    <property type="match status" value="1"/>
</dbReference>
<proteinExistence type="predicted"/>
<evidence type="ECO:0000313" key="2">
    <source>
        <dbReference type="EMBL" id="NBI05975.1"/>
    </source>
</evidence>
<comment type="caution">
    <text evidence="2">The sequence shown here is derived from an EMBL/GenBank/DDBJ whole genome shotgun (WGS) entry which is preliminary data.</text>
</comment>
<evidence type="ECO:0000313" key="3">
    <source>
        <dbReference type="Proteomes" id="UP000467132"/>
    </source>
</evidence>
<feature type="domain" description="Phosphatidic acid phosphatase type 2/haloperoxidase" evidence="1">
    <location>
        <begin position="137"/>
        <end position="237"/>
    </location>
</feature>
<name>A0A845QTW4_9CLOT</name>
<evidence type="ECO:0000259" key="1">
    <source>
        <dbReference type="Pfam" id="PF01569"/>
    </source>
</evidence>
<dbReference type="Proteomes" id="UP000467132">
    <property type="component" value="Unassembled WGS sequence"/>
</dbReference>
<dbReference type="Pfam" id="PF01569">
    <property type="entry name" value="PAP2"/>
    <property type="match status" value="1"/>
</dbReference>
<dbReference type="OrthoDB" id="7793240at2"/>
<sequence length="298" mass="34007">MSQCKNKDLKRKWSELSYAGEKRVPQGISPFAGSWPLYYFDRNNKGKFTTLAGKEIAFEILSPDNFNFDKELLVVKETLDNLTPLEKRKAEYWGDGPATKQWTPIIDRLIDTYGLGPIRASRVLAAVHGAINDAFVITWYFKYLWDIPRPNQLDQELYTEICTPKFPTYPSGHSVVAGAVEIVLSYFFSTESDKLKELAEENSKSRLYGGVHFPADLTEGLKLGRQIGEIIVSVLQKQYDGNQSLIDINITENLDAELVPPPYEQVIEFPSRARDCNLPLLDDYYRYSLEVESDNEDL</sequence>
<organism evidence="2 3">
    <name type="scientific">Senegalia massiliensis</name>
    <dbReference type="NCBI Taxonomy" id="1720316"/>
    <lineage>
        <taxon>Bacteria</taxon>
        <taxon>Bacillati</taxon>
        <taxon>Bacillota</taxon>
        <taxon>Clostridia</taxon>
        <taxon>Eubacteriales</taxon>
        <taxon>Clostridiaceae</taxon>
        <taxon>Senegalia</taxon>
    </lineage>
</organism>
<dbReference type="InterPro" id="IPR000326">
    <property type="entry name" value="PAP2/HPO"/>
</dbReference>
<keyword evidence="3" id="KW-1185">Reference proteome</keyword>
<dbReference type="AlphaFoldDB" id="A0A845QTW4"/>
<dbReference type="CDD" id="cd03398">
    <property type="entry name" value="PAP2_haloperoxidase"/>
    <property type="match status" value="1"/>
</dbReference>
<dbReference type="PANTHER" id="PTHR34599">
    <property type="entry name" value="PEROXIDASE-RELATED"/>
    <property type="match status" value="1"/>
</dbReference>
<dbReference type="InterPro" id="IPR036938">
    <property type="entry name" value="PAP2/HPO_sf"/>
</dbReference>
<dbReference type="RefSeq" id="WP_160196461.1">
    <property type="nucleotide sequence ID" value="NZ_QXXA01000004.1"/>
</dbReference>
<reference evidence="2 3" key="1">
    <citation type="submission" date="2018-08" db="EMBL/GenBank/DDBJ databases">
        <title>Murine metabolic-syndrome-specific gut microbial biobank.</title>
        <authorList>
            <person name="Liu C."/>
        </authorList>
    </citation>
    <scope>NUCLEOTIDE SEQUENCE [LARGE SCALE GENOMIC DNA]</scope>
    <source>
        <strain evidence="2 3">583</strain>
    </source>
</reference>
<dbReference type="InterPro" id="IPR052559">
    <property type="entry name" value="V-haloperoxidase"/>
</dbReference>